<keyword evidence="1 6" id="KW-0285">Flavoprotein</keyword>
<dbReference type="SUPFAM" id="SSF51679">
    <property type="entry name" value="Bacterial luciferase-like"/>
    <property type="match status" value="1"/>
</dbReference>
<sequence length="436" mass="48600">MAPKKMIINLDIRASQFNAFWRLPETDVAALYDFETYRRLAQRAEAVAIHALFDADSLGINPEDAAYTPSRIFEPTGYFSALAASTSRIGLIGTWSTTFNEPFNLARKLASLDHLSKGRAGFNLVTSALDAAARNFGLDELPEHDQRYARAAEFVEVIRKLWTSFDADALVADKETGLFTDPGRVHRIDHEGTFFKVRGPLTTFRPPQGWPVLSQAGESEAGKALAARYAELVYTGAHNRETAKAYRDELRVRAEKEGRDPDSIKLVQALHGAMADTRAEVEDYMARITALTPATDELRRWERMTGWDLSALAESDPLPPLPDPRSTNNYQTQLIRMHQMVESEGITTVGELIENTRQRKHSKLVVGSVGEVADHMQDWVEYGAVDGFVVGHGDQTRYGVDAVLDKLVPELQRRGAFRTEYTGTTLRENYGLPAAP</sequence>
<dbReference type="PANTHER" id="PTHR30011:SF16">
    <property type="entry name" value="C2H2 FINGER DOMAIN TRANSCRIPTION FACTOR (EUROFUNG)-RELATED"/>
    <property type="match status" value="1"/>
</dbReference>
<dbReference type="GO" id="GO:0004497">
    <property type="term" value="F:monooxygenase activity"/>
    <property type="evidence" value="ECO:0007669"/>
    <property type="project" value="UniProtKB-KW"/>
</dbReference>
<dbReference type="GO" id="GO:0016705">
    <property type="term" value="F:oxidoreductase activity, acting on paired donors, with incorporation or reduction of molecular oxygen"/>
    <property type="evidence" value="ECO:0007669"/>
    <property type="project" value="InterPro"/>
</dbReference>
<accession>A0A1C6SFH6</accession>
<reference evidence="9" key="1">
    <citation type="submission" date="2016-06" db="EMBL/GenBank/DDBJ databases">
        <authorList>
            <person name="Varghese N."/>
            <person name="Submissions Spin"/>
        </authorList>
    </citation>
    <scope>NUCLEOTIDE SEQUENCE [LARGE SCALE GENOMIC DNA]</scope>
    <source>
        <strain evidence="9">DSM 43817</strain>
    </source>
</reference>
<feature type="binding site" evidence="6">
    <location>
        <position position="144"/>
    </location>
    <ligand>
        <name>FMN</name>
        <dbReference type="ChEBI" id="CHEBI:58210"/>
    </ligand>
</feature>
<evidence type="ECO:0000313" key="8">
    <source>
        <dbReference type="EMBL" id="SCL28191.1"/>
    </source>
</evidence>
<dbReference type="CDD" id="cd01095">
    <property type="entry name" value="Nitrilotriacetate_monoxgenase"/>
    <property type="match status" value="1"/>
</dbReference>
<protein>
    <submittedName>
        <fullName evidence="8">FMN-dependent oxidoreductase, nitrilotriacetate monooxygenase family</fullName>
    </submittedName>
</protein>
<keyword evidence="2 6" id="KW-0288">FMN</keyword>
<dbReference type="Gene3D" id="3.20.20.30">
    <property type="entry name" value="Luciferase-like domain"/>
    <property type="match status" value="1"/>
</dbReference>
<dbReference type="OrthoDB" id="4437611at2"/>
<dbReference type="EMBL" id="FMHW01000002">
    <property type="protein sequence ID" value="SCL28191.1"/>
    <property type="molecule type" value="Genomic_DNA"/>
</dbReference>
<dbReference type="InterPro" id="IPR051260">
    <property type="entry name" value="Diverse_substr_monoxygenases"/>
</dbReference>
<dbReference type="PANTHER" id="PTHR30011">
    <property type="entry name" value="ALKANESULFONATE MONOOXYGENASE-RELATED"/>
    <property type="match status" value="1"/>
</dbReference>
<dbReference type="InterPro" id="IPR011251">
    <property type="entry name" value="Luciferase-like_dom"/>
</dbReference>
<keyword evidence="9" id="KW-1185">Reference proteome</keyword>
<evidence type="ECO:0000256" key="1">
    <source>
        <dbReference type="ARBA" id="ARBA00022630"/>
    </source>
</evidence>
<evidence type="ECO:0000256" key="3">
    <source>
        <dbReference type="ARBA" id="ARBA00023002"/>
    </source>
</evidence>
<keyword evidence="4 8" id="KW-0503">Monooxygenase</keyword>
<feature type="binding site" evidence="6">
    <location>
        <position position="219"/>
    </location>
    <ligand>
        <name>FMN</name>
        <dbReference type="ChEBI" id="CHEBI:58210"/>
    </ligand>
</feature>
<keyword evidence="3" id="KW-0560">Oxidoreductase</keyword>
<gene>
    <name evidence="8" type="ORF">GA0074692_2489</name>
</gene>
<feature type="binding site" evidence="6">
    <location>
        <position position="94"/>
    </location>
    <ligand>
        <name>FMN</name>
        <dbReference type="ChEBI" id="CHEBI:58210"/>
    </ligand>
</feature>
<comment type="similarity">
    <text evidence="5">Belongs to the NtaA/SnaA/DszA monooxygenase family.</text>
</comment>
<proteinExistence type="inferred from homology"/>
<evidence type="ECO:0000256" key="6">
    <source>
        <dbReference type="PIRSR" id="PIRSR000337-1"/>
    </source>
</evidence>
<organism evidence="8 9">
    <name type="scientific">Micromonospora pallida</name>
    <dbReference type="NCBI Taxonomy" id="145854"/>
    <lineage>
        <taxon>Bacteria</taxon>
        <taxon>Bacillati</taxon>
        <taxon>Actinomycetota</taxon>
        <taxon>Actinomycetes</taxon>
        <taxon>Micromonosporales</taxon>
        <taxon>Micromonosporaceae</taxon>
        <taxon>Micromonospora</taxon>
    </lineage>
</organism>
<evidence type="ECO:0000256" key="4">
    <source>
        <dbReference type="ARBA" id="ARBA00023033"/>
    </source>
</evidence>
<feature type="binding site" evidence="6">
    <location>
        <position position="56"/>
    </location>
    <ligand>
        <name>FMN</name>
        <dbReference type="ChEBI" id="CHEBI:58210"/>
    </ligand>
</feature>
<dbReference type="InterPro" id="IPR036661">
    <property type="entry name" value="Luciferase-like_sf"/>
</dbReference>
<dbReference type="STRING" id="145854.GA0074692_2489"/>
<evidence type="ECO:0000313" key="9">
    <source>
        <dbReference type="Proteomes" id="UP000198959"/>
    </source>
</evidence>
<dbReference type="NCBIfam" id="TIGR03860">
    <property type="entry name" value="FMN_nitrolo"/>
    <property type="match status" value="1"/>
</dbReference>
<dbReference type="Proteomes" id="UP000198959">
    <property type="component" value="Unassembled WGS sequence"/>
</dbReference>
<name>A0A1C6SFH6_9ACTN</name>
<dbReference type="AlphaFoldDB" id="A0A1C6SFH6"/>
<feature type="domain" description="Luciferase-like" evidence="7">
    <location>
        <begin position="30"/>
        <end position="384"/>
    </location>
</feature>
<dbReference type="InterPro" id="IPR016215">
    <property type="entry name" value="NTA_MOA"/>
</dbReference>
<dbReference type="Pfam" id="PF00296">
    <property type="entry name" value="Bac_luciferase"/>
    <property type="match status" value="1"/>
</dbReference>
<evidence type="ECO:0000256" key="2">
    <source>
        <dbReference type="ARBA" id="ARBA00022643"/>
    </source>
</evidence>
<evidence type="ECO:0000259" key="7">
    <source>
        <dbReference type="Pfam" id="PF00296"/>
    </source>
</evidence>
<dbReference type="PIRSF" id="PIRSF000337">
    <property type="entry name" value="NTA_MOA"/>
    <property type="match status" value="1"/>
</dbReference>
<evidence type="ECO:0000256" key="5">
    <source>
        <dbReference type="ARBA" id="ARBA00033748"/>
    </source>
</evidence>
<feature type="binding site" evidence="6">
    <location>
        <position position="148"/>
    </location>
    <ligand>
        <name>FMN</name>
        <dbReference type="ChEBI" id="CHEBI:58210"/>
    </ligand>
</feature>